<reference evidence="2" key="1">
    <citation type="journal article" date="2018" name="PLoS Negl. Trop. Dis.">
        <title>Sialome diversity of ticks revealed by RNAseq of single tick salivary glands.</title>
        <authorList>
            <person name="Perner J."/>
            <person name="Kropackova S."/>
            <person name="Kopacek P."/>
            <person name="Ribeiro J.M."/>
        </authorList>
    </citation>
    <scope>NUCLEOTIDE SEQUENCE</scope>
    <source>
        <strain evidence="2">Siblings of single egg batch collected in Ceske Budejovice</strain>
        <tissue evidence="2">Salivary glands</tissue>
    </source>
</reference>
<proteinExistence type="predicted"/>
<dbReference type="AlphaFoldDB" id="A0A147BSG2"/>
<keyword evidence="1" id="KW-0732">Signal</keyword>
<dbReference type="EMBL" id="GEGO01001688">
    <property type="protein sequence ID" value="JAR93716.1"/>
    <property type="molecule type" value="Transcribed_RNA"/>
</dbReference>
<organism evidence="2">
    <name type="scientific">Ixodes ricinus</name>
    <name type="common">Common tick</name>
    <name type="synonym">Acarus ricinus</name>
    <dbReference type="NCBI Taxonomy" id="34613"/>
    <lineage>
        <taxon>Eukaryota</taxon>
        <taxon>Metazoa</taxon>
        <taxon>Ecdysozoa</taxon>
        <taxon>Arthropoda</taxon>
        <taxon>Chelicerata</taxon>
        <taxon>Arachnida</taxon>
        <taxon>Acari</taxon>
        <taxon>Parasitiformes</taxon>
        <taxon>Ixodida</taxon>
        <taxon>Ixodoidea</taxon>
        <taxon>Ixodidae</taxon>
        <taxon>Ixodinae</taxon>
        <taxon>Ixodes</taxon>
    </lineage>
</organism>
<accession>A0A147BSG2</accession>
<evidence type="ECO:0000256" key="1">
    <source>
        <dbReference type="SAM" id="SignalP"/>
    </source>
</evidence>
<protein>
    <submittedName>
        <fullName evidence="2">Putative secreted protein</fullName>
    </submittedName>
</protein>
<feature type="signal peptide" evidence="1">
    <location>
        <begin position="1"/>
        <end position="19"/>
    </location>
</feature>
<name>A0A147BSG2_IXORI</name>
<evidence type="ECO:0000313" key="2">
    <source>
        <dbReference type="EMBL" id="JAR93716.1"/>
    </source>
</evidence>
<sequence>MSSALLFSVLLFSVPLFSAARACLEGLLDDFLTLLDASDISFFVLDLLPCSVLCFAPWESRWWVLTSPFSCSEATAPVSQLSSETVLSCWISAALICSKVLFADNGSAMELL</sequence>
<feature type="chain" id="PRO_5007542800" evidence="1">
    <location>
        <begin position="20"/>
        <end position="112"/>
    </location>
</feature>